<proteinExistence type="predicted"/>
<dbReference type="GO" id="GO:0016788">
    <property type="term" value="F:hydrolase activity, acting on ester bonds"/>
    <property type="evidence" value="ECO:0007669"/>
    <property type="project" value="UniProtKB-ARBA"/>
</dbReference>
<evidence type="ECO:0000256" key="1">
    <source>
        <dbReference type="SAM" id="SignalP"/>
    </source>
</evidence>
<evidence type="ECO:0000313" key="2">
    <source>
        <dbReference type="EMBL" id="PKU24980.1"/>
    </source>
</evidence>
<dbReference type="Pfam" id="PF25182">
    <property type="entry name" value="NonGDSL"/>
    <property type="match status" value="1"/>
</dbReference>
<reference evidence="3" key="1">
    <citation type="submission" date="2017-12" db="EMBL/GenBank/DDBJ databases">
        <title>Draft genome sequence of Telmatospirillum siberiense 26-4b1T, an acidotolerant peatland alphaproteobacterium potentially involved in sulfur cycling.</title>
        <authorList>
            <person name="Hausmann B."/>
            <person name="Pjevac P."/>
            <person name="Schreck K."/>
            <person name="Herbold C.W."/>
            <person name="Daims H."/>
            <person name="Wagner M."/>
            <person name="Pester M."/>
            <person name="Loy A."/>
        </authorList>
    </citation>
    <scope>NUCLEOTIDE SEQUENCE [LARGE SCALE GENOMIC DNA]</scope>
    <source>
        <strain evidence="3">26-4b1</strain>
    </source>
</reference>
<dbReference type="InterPro" id="IPR057572">
    <property type="entry name" value="NonGDSL"/>
</dbReference>
<feature type="chain" id="PRO_5014801041" description="SGNH/GDSL hydrolase family protein" evidence="1">
    <location>
        <begin position="24"/>
        <end position="256"/>
    </location>
</feature>
<dbReference type="EMBL" id="PIUM01000007">
    <property type="protein sequence ID" value="PKU24980.1"/>
    <property type="molecule type" value="Genomic_DNA"/>
</dbReference>
<evidence type="ECO:0008006" key="4">
    <source>
        <dbReference type="Google" id="ProtNLM"/>
    </source>
</evidence>
<evidence type="ECO:0000313" key="3">
    <source>
        <dbReference type="Proteomes" id="UP000233293"/>
    </source>
</evidence>
<dbReference type="Proteomes" id="UP000233293">
    <property type="component" value="Unassembled WGS sequence"/>
</dbReference>
<dbReference type="InterPro" id="IPR036514">
    <property type="entry name" value="SGNH_hydro_sf"/>
</dbReference>
<comment type="caution">
    <text evidence="2">The sequence shown here is derived from an EMBL/GenBank/DDBJ whole genome shotgun (WGS) entry which is preliminary data.</text>
</comment>
<dbReference type="Gene3D" id="3.40.50.1110">
    <property type="entry name" value="SGNH hydrolase"/>
    <property type="match status" value="1"/>
</dbReference>
<accession>A0A2N3PX48</accession>
<keyword evidence="1" id="KW-0732">Signal</keyword>
<dbReference type="SUPFAM" id="SSF52266">
    <property type="entry name" value="SGNH hydrolase"/>
    <property type="match status" value="1"/>
</dbReference>
<name>A0A2N3PX48_9PROT</name>
<sequence length="256" mass="28093">MRPAVFLLSACLLALCPEGRLFAQEANEPCAVSDDLAIVNYPLDHVYARLQAKAPLKILLVGSTSSTGSPAWAGKGLAVAFRAYPRLLEGELAGLMPSLRASVTDKTAAGLTAPMVVAQLEANLAQNRPDLVIWETGTTDAVRRLDVNVFGETLTDGLRKIHERGIDVMLVDIQYSPQTDSIYDFQPYLDYLWRVGEAEDANILHRFGIMRYYVDQGRFDPAATTAAEQMKNANFVHACLARQLARMILTAAQQQP</sequence>
<feature type="signal peptide" evidence="1">
    <location>
        <begin position="1"/>
        <end position="23"/>
    </location>
</feature>
<dbReference type="AlphaFoldDB" id="A0A2N3PX48"/>
<gene>
    <name evidence="2" type="ORF">CWS72_08945</name>
</gene>
<protein>
    <recommendedName>
        <fullName evidence="4">SGNH/GDSL hydrolase family protein</fullName>
    </recommendedName>
</protein>
<keyword evidence="3" id="KW-1185">Reference proteome</keyword>
<organism evidence="2 3">
    <name type="scientific">Telmatospirillum siberiense</name>
    <dbReference type="NCBI Taxonomy" id="382514"/>
    <lineage>
        <taxon>Bacteria</taxon>
        <taxon>Pseudomonadati</taxon>
        <taxon>Pseudomonadota</taxon>
        <taxon>Alphaproteobacteria</taxon>
        <taxon>Rhodospirillales</taxon>
        <taxon>Rhodospirillaceae</taxon>
        <taxon>Telmatospirillum</taxon>
    </lineage>
</organism>